<dbReference type="GO" id="GO:0005634">
    <property type="term" value="C:nucleus"/>
    <property type="evidence" value="ECO:0007669"/>
    <property type="project" value="UniProtKB-SubCell"/>
</dbReference>
<evidence type="ECO:0000313" key="9">
    <source>
        <dbReference type="EMBL" id="KNC86987.1"/>
    </source>
</evidence>
<dbReference type="EC" id="2.3.1.48" evidence="2 6"/>
<evidence type="ECO:0000256" key="7">
    <source>
        <dbReference type="SAM" id="MobiDB-lite"/>
    </source>
</evidence>
<dbReference type="FunFam" id="3.30.60.60:FF:000001">
    <property type="entry name" value="Histone acetyltransferase"/>
    <property type="match status" value="1"/>
</dbReference>
<evidence type="ECO:0000256" key="6">
    <source>
        <dbReference type="RuleBase" id="RU361211"/>
    </source>
</evidence>
<dbReference type="PROSITE" id="PS51726">
    <property type="entry name" value="MYST_HAT"/>
    <property type="match status" value="1"/>
</dbReference>
<dbReference type="STRING" id="667725.A0A0L0GD97"/>
<keyword evidence="4" id="KW-0007">Acetylation</keyword>
<dbReference type="InterPro" id="IPR025995">
    <property type="entry name" value="Tudor-knot"/>
</dbReference>
<organism evidence="9 10">
    <name type="scientific">Sphaeroforma arctica JP610</name>
    <dbReference type="NCBI Taxonomy" id="667725"/>
    <lineage>
        <taxon>Eukaryota</taxon>
        <taxon>Ichthyosporea</taxon>
        <taxon>Ichthyophonida</taxon>
        <taxon>Sphaeroforma</taxon>
    </lineage>
</organism>
<feature type="region of interest" description="Disordered" evidence="7">
    <location>
        <begin position="433"/>
        <end position="462"/>
    </location>
</feature>
<dbReference type="InterPro" id="IPR016181">
    <property type="entry name" value="Acyl_CoA_acyltransferase"/>
</dbReference>
<name>A0A0L0GD97_9EUKA</name>
<feature type="compositionally biased region" description="Low complexity" evidence="7">
    <location>
        <begin position="199"/>
        <end position="217"/>
    </location>
</feature>
<evidence type="ECO:0000256" key="1">
    <source>
        <dbReference type="ARBA" id="ARBA00010107"/>
    </source>
</evidence>
<dbReference type="InterPro" id="IPR016197">
    <property type="entry name" value="Chromo-like_dom_sf"/>
</dbReference>
<evidence type="ECO:0000256" key="3">
    <source>
        <dbReference type="ARBA" id="ARBA00022679"/>
    </source>
</evidence>
<feature type="region of interest" description="Disordered" evidence="7">
    <location>
        <begin position="275"/>
        <end position="298"/>
    </location>
</feature>
<dbReference type="GO" id="GO:0044545">
    <property type="term" value="C:NSL complex"/>
    <property type="evidence" value="ECO:0007669"/>
    <property type="project" value="TreeGrafter"/>
</dbReference>
<accession>A0A0L0GD97</accession>
<feature type="compositionally biased region" description="Polar residues" evidence="7">
    <location>
        <begin position="180"/>
        <end position="198"/>
    </location>
</feature>
<dbReference type="Gene3D" id="3.40.630.30">
    <property type="match status" value="1"/>
</dbReference>
<feature type="compositionally biased region" description="Low complexity" evidence="7">
    <location>
        <begin position="51"/>
        <end position="60"/>
    </location>
</feature>
<dbReference type="Gene3D" id="2.30.30.140">
    <property type="match status" value="1"/>
</dbReference>
<keyword evidence="6" id="KW-0539">Nucleus</keyword>
<dbReference type="SUPFAM" id="SSF55729">
    <property type="entry name" value="Acyl-CoA N-acyltransferases (Nat)"/>
    <property type="match status" value="1"/>
</dbReference>
<evidence type="ECO:0000313" key="10">
    <source>
        <dbReference type="Proteomes" id="UP000054560"/>
    </source>
</evidence>
<evidence type="ECO:0000259" key="8">
    <source>
        <dbReference type="PROSITE" id="PS51726"/>
    </source>
</evidence>
<dbReference type="EMBL" id="KQ241627">
    <property type="protein sequence ID" value="KNC86987.1"/>
    <property type="molecule type" value="Genomic_DNA"/>
</dbReference>
<gene>
    <name evidence="9" type="ORF">SARC_00880</name>
</gene>
<evidence type="ECO:0000256" key="2">
    <source>
        <dbReference type="ARBA" id="ARBA00013184"/>
    </source>
</evidence>
<dbReference type="GeneID" id="25901384"/>
<dbReference type="PANTHER" id="PTHR10615">
    <property type="entry name" value="HISTONE ACETYLTRANSFERASE"/>
    <property type="match status" value="1"/>
</dbReference>
<dbReference type="Gene3D" id="1.10.10.10">
    <property type="entry name" value="Winged helix-like DNA-binding domain superfamily/Winged helix DNA-binding domain"/>
    <property type="match status" value="1"/>
</dbReference>
<dbReference type="CDD" id="cd04301">
    <property type="entry name" value="NAT_SF"/>
    <property type="match status" value="1"/>
</dbReference>
<dbReference type="Pfam" id="PF01853">
    <property type="entry name" value="MOZ_SAS"/>
    <property type="match status" value="1"/>
</dbReference>
<sequence length="890" mass="96582">MANTMLSDSTTHAGKASEVIAILSSGESSELQNQKILSESVSSPKKQPGKSTDTSTDSSVSPPPLARLIRPKIQPATHEHKQSQTLTHGTLTHGHSKDSVAPMDVDGVDKSVVDEVQGTADGTVTPSTMDAVSSARTNKDSSIEAGTTGVSIGIPLHAQSQSQSQPQPQAHVGTVDERQSGTNAGSVAEQQNATGSIEQMNGQTVQQGQTQADQNAQKPAPAHTQRNMLTLVQSRAENRLQTKDASQTPTDGRANAHTMACSEDADTLQHRDGAQLQTHTTHAPATQKSTSPHPNVIGMPGAHIRPRVFSADGMVRPKVISATHSHMNTQTHPKPKVIGIGVGQVTKATQQQIRGLTPPYTQAHMRTLPINGSLTSNTPPPLTQTVPSTSTAHTQQGAQVNAPTQAQPQIPPHTPTPQPPTDAIVIMATAATTPAPSQATAATTPAPSQAPSATPSISNSNSTMITAANNTAHGSKGANGEVPHKPGFSVLVIECGKRYDVQCGDTVRVAEVIEVRYQKERLTDVYLHYDGLNRRLDEWVPVDRLSALPQSPVMGQGRQLQARKLSGGVGGSANGATAKLAGTGGLRHGTNKEERTLTRNMKRKHDEKNHVQKTYDEMDPTTAALEKEHETMTKVKYINIIQLGKHEIDTWYFAPYPDDYGKANKLYVCEYCLKYVKYSRTMSLHRERCSHRQPPGLEIYRAGAISVYEVDGSESRLFCQNLCLLAKLFLDHKTLFFDVSPFLFYVMCEVDDHGARVVGYFSKEKESVDNYNVACILTLPPYQRKGYGKFLIAFSYELTKMEGKHGSPEKPLSDLGALSYRSYWAGVLLRTLRDTVGTVTVKQLCDRTAFCEEDVVSSLQSLGLIKVEGDILCVLYYNPHRLRAVMMMHI</sequence>
<evidence type="ECO:0000256" key="5">
    <source>
        <dbReference type="PIRSR" id="PIRSR602717-51"/>
    </source>
</evidence>
<dbReference type="SUPFAM" id="SSF54160">
    <property type="entry name" value="Chromo domain-like"/>
    <property type="match status" value="1"/>
</dbReference>
<feature type="compositionally biased region" description="Polar residues" evidence="7">
    <location>
        <begin position="370"/>
        <end position="402"/>
    </location>
</feature>
<feature type="region of interest" description="Disordered" evidence="7">
    <location>
        <begin position="118"/>
        <end position="222"/>
    </location>
</feature>
<evidence type="ECO:0000256" key="4">
    <source>
        <dbReference type="ARBA" id="ARBA00022990"/>
    </source>
</evidence>
<feature type="region of interest" description="Disordered" evidence="7">
    <location>
        <begin position="26"/>
        <end position="103"/>
    </location>
</feature>
<dbReference type="InterPro" id="IPR002717">
    <property type="entry name" value="HAT_MYST-type"/>
</dbReference>
<dbReference type="GO" id="GO:0006355">
    <property type="term" value="P:regulation of DNA-templated transcription"/>
    <property type="evidence" value="ECO:0007669"/>
    <property type="project" value="InterPro"/>
</dbReference>
<dbReference type="PANTHER" id="PTHR10615:SF82">
    <property type="entry name" value="HISTONE ACETYLTRANSFERASE KAT8"/>
    <property type="match status" value="1"/>
</dbReference>
<comment type="similarity">
    <text evidence="1 6">Belongs to the MYST (SAS/MOZ) family.</text>
</comment>
<dbReference type="InterPro" id="IPR040706">
    <property type="entry name" value="Zf-MYST"/>
</dbReference>
<dbReference type="eggNOG" id="KOG2747">
    <property type="taxonomic scope" value="Eukaryota"/>
</dbReference>
<feature type="compositionally biased region" description="Polar residues" evidence="7">
    <location>
        <begin position="120"/>
        <end position="136"/>
    </location>
</feature>
<feature type="compositionally biased region" description="Low complexity" evidence="7">
    <location>
        <begin position="433"/>
        <end position="456"/>
    </location>
</feature>
<comment type="subcellular location">
    <subcellularLocation>
        <location evidence="6">Nucleus</location>
    </subcellularLocation>
</comment>
<dbReference type="InterPro" id="IPR050603">
    <property type="entry name" value="MYST_HAT"/>
</dbReference>
<feature type="compositionally biased region" description="Polar residues" evidence="7">
    <location>
        <begin position="275"/>
        <end position="293"/>
    </location>
</feature>
<feature type="domain" description="MYST-type HAT" evidence="8">
    <location>
        <begin position="633"/>
        <end position="879"/>
    </location>
</feature>
<feature type="active site" description="Proton donor/acceptor" evidence="5">
    <location>
        <position position="809"/>
    </location>
</feature>
<dbReference type="FunFam" id="3.40.630.30:FF:000002">
    <property type="entry name" value="Histone acetyltransferase"/>
    <property type="match status" value="1"/>
</dbReference>
<dbReference type="RefSeq" id="XP_014160889.1">
    <property type="nucleotide sequence ID" value="XM_014305414.1"/>
</dbReference>
<dbReference type="Proteomes" id="UP000054560">
    <property type="component" value="Unassembled WGS sequence"/>
</dbReference>
<dbReference type="PROSITE" id="PS00028">
    <property type="entry name" value="ZINC_FINGER_C2H2_1"/>
    <property type="match status" value="1"/>
</dbReference>
<feature type="region of interest" description="Disordered" evidence="7">
    <location>
        <begin position="370"/>
        <end position="421"/>
    </location>
</feature>
<proteinExistence type="inferred from homology"/>
<dbReference type="GO" id="GO:0046972">
    <property type="term" value="F:histone H4K16 acetyltransferase activity"/>
    <property type="evidence" value="ECO:0007669"/>
    <property type="project" value="TreeGrafter"/>
</dbReference>
<dbReference type="InterPro" id="IPR013087">
    <property type="entry name" value="Znf_C2H2_type"/>
</dbReference>
<reference evidence="9 10" key="1">
    <citation type="submission" date="2011-02" db="EMBL/GenBank/DDBJ databases">
        <title>The Genome Sequence of Sphaeroforma arctica JP610.</title>
        <authorList>
            <consortium name="The Broad Institute Genome Sequencing Platform"/>
            <person name="Russ C."/>
            <person name="Cuomo C."/>
            <person name="Young S.K."/>
            <person name="Zeng Q."/>
            <person name="Gargeya S."/>
            <person name="Alvarado L."/>
            <person name="Berlin A."/>
            <person name="Chapman S.B."/>
            <person name="Chen Z."/>
            <person name="Freedman E."/>
            <person name="Gellesch M."/>
            <person name="Goldberg J."/>
            <person name="Griggs A."/>
            <person name="Gujja S."/>
            <person name="Heilman E."/>
            <person name="Heiman D."/>
            <person name="Howarth C."/>
            <person name="Mehta T."/>
            <person name="Neiman D."/>
            <person name="Pearson M."/>
            <person name="Roberts A."/>
            <person name="Saif S."/>
            <person name="Shea T."/>
            <person name="Shenoy N."/>
            <person name="Sisk P."/>
            <person name="Stolte C."/>
            <person name="Sykes S."/>
            <person name="White J."/>
            <person name="Yandava C."/>
            <person name="Burger G."/>
            <person name="Gray M.W."/>
            <person name="Holland P.W.H."/>
            <person name="King N."/>
            <person name="Lang F.B.F."/>
            <person name="Roger A.J."/>
            <person name="Ruiz-Trillo I."/>
            <person name="Haas B."/>
            <person name="Nusbaum C."/>
            <person name="Birren B."/>
        </authorList>
    </citation>
    <scope>NUCLEOTIDE SEQUENCE [LARGE SCALE GENOMIC DNA]</scope>
    <source>
        <strain evidence="9 10">JP610</strain>
    </source>
</reference>
<dbReference type="GO" id="GO:0035267">
    <property type="term" value="C:NuA4 histone acetyltransferase complex"/>
    <property type="evidence" value="ECO:0007669"/>
    <property type="project" value="TreeGrafter"/>
</dbReference>
<feature type="compositionally biased region" description="Polar residues" evidence="7">
    <location>
        <begin position="26"/>
        <end position="45"/>
    </location>
</feature>
<protein>
    <recommendedName>
        <fullName evidence="2 6">Histone acetyltransferase</fullName>
        <ecNumber evidence="2 6">2.3.1.48</ecNumber>
    </recommendedName>
</protein>
<feature type="compositionally biased region" description="Pro residues" evidence="7">
    <location>
        <begin position="409"/>
        <end position="420"/>
    </location>
</feature>
<dbReference type="OrthoDB" id="787137at2759"/>
<dbReference type="Pfam" id="PF17772">
    <property type="entry name" value="zf-MYST"/>
    <property type="match status" value="1"/>
</dbReference>
<comment type="catalytic activity">
    <reaction evidence="6">
        <text>L-lysyl-[protein] + acetyl-CoA = N(6)-acetyl-L-lysyl-[protein] + CoA + H(+)</text>
        <dbReference type="Rhea" id="RHEA:45948"/>
        <dbReference type="Rhea" id="RHEA-COMP:9752"/>
        <dbReference type="Rhea" id="RHEA-COMP:10731"/>
        <dbReference type="ChEBI" id="CHEBI:15378"/>
        <dbReference type="ChEBI" id="CHEBI:29969"/>
        <dbReference type="ChEBI" id="CHEBI:57287"/>
        <dbReference type="ChEBI" id="CHEBI:57288"/>
        <dbReference type="ChEBI" id="CHEBI:61930"/>
        <dbReference type="EC" id="2.3.1.48"/>
    </reaction>
</comment>
<feature type="compositionally biased region" description="Low complexity" evidence="7">
    <location>
        <begin position="159"/>
        <end position="169"/>
    </location>
</feature>
<dbReference type="InterPro" id="IPR036388">
    <property type="entry name" value="WH-like_DNA-bd_sf"/>
</dbReference>
<dbReference type="Gene3D" id="3.30.60.60">
    <property type="entry name" value="N-acetyl transferase-like"/>
    <property type="match status" value="1"/>
</dbReference>
<keyword evidence="10" id="KW-1185">Reference proteome</keyword>
<keyword evidence="3" id="KW-0808">Transferase</keyword>
<dbReference type="Pfam" id="PF11717">
    <property type="entry name" value="Tudor-knot"/>
    <property type="match status" value="1"/>
</dbReference>
<dbReference type="AlphaFoldDB" id="A0A0L0GD97"/>